<evidence type="ECO:0000313" key="3">
    <source>
        <dbReference type="WBParaSite" id="TREG1_124730.2"/>
    </source>
</evidence>
<dbReference type="AlphaFoldDB" id="A0AA85IVA3"/>
<evidence type="ECO:0000256" key="1">
    <source>
        <dbReference type="SAM" id="Phobius"/>
    </source>
</evidence>
<feature type="transmembrane region" description="Helical" evidence="1">
    <location>
        <begin position="186"/>
        <end position="207"/>
    </location>
</feature>
<name>A0AA85IVA3_TRIRE</name>
<feature type="transmembrane region" description="Helical" evidence="1">
    <location>
        <begin position="54"/>
        <end position="73"/>
    </location>
</feature>
<feature type="transmembrane region" description="Helical" evidence="1">
    <location>
        <begin position="141"/>
        <end position="166"/>
    </location>
</feature>
<protein>
    <submittedName>
        <fullName evidence="3">Uncharacterized protein</fullName>
    </submittedName>
</protein>
<feature type="transmembrane region" description="Helical" evidence="1">
    <location>
        <begin position="21"/>
        <end position="42"/>
    </location>
</feature>
<feature type="transmembrane region" description="Helical" evidence="1">
    <location>
        <begin position="80"/>
        <end position="105"/>
    </location>
</feature>
<reference evidence="2" key="1">
    <citation type="submission" date="2022-06" db="EMBL/GenBank/DDBJ databases">
        <authorList>
            <person name="Berger JAMES D."/>
            <person name="Berger JAMES D."/>
        </authorList>
    </citation>
    <scope>NUCLEOTIDE SEQUENCE [LARGE SCALE GENOMIC DNA]</scope>
</reference>
<keyword evidence="1" id="KW-1133">Transmembrane helix</keyword>
<keyword evidence="2" id="KW-1185">Reference proteome</keyword>
<feature type="transmembrane region" description="Helical" evidence="1">
    <location>
        <begin position="111"/>
        <end position="129"/>
    </location>
</feature>
<dbReference type="WBParaSite" id="TREG1_124730.2">
    <property type="protein sequence ID" value="TREG1_124730.2"/>
    <property type="gene ID" value="TREG1_124730"/>
</dbReference>
<keyword evidence="1" id="KW-0472">Membrane</keyword>
<keyword evidence="1" id="KW-0812">Transmembrane</keyword>
<sequence length="243" mass="28133">MRSTLQLNIINRFNISLRVRILLLTAVQIFLSLVCIMIFTHICILQEWIVKSVWFVFTSVAILLCTIIAWLFIRLYVNSLAIDIIFAVLLNIFLPITLCIISLIFVPLWCEISMCVSVCMAVFTGLFAIKMDLWRPSSSKWLISMLASIVIVGIISSIVLALQIYNEMIFTLVQLVWKDKVARSKYIFISSFLYLFFFGVFFFILVVSPSKNFPPNPTNNTGNYYFELIKPFHFLNVSHRSRQ</sequence>
<dbReference type="Proteomes" id="UP000050795">
    <property type="component" value="Unassembled WGS sequence"/>
</dbReference>
<proteinExistence type="predicted"/>
<organism evidence="2 3">
    <name type="scientific">Trichobilharzia regenti</name>
    <name type="common">Nasal bird schistosome</name>
    <dbReference type="NCBI Taxonomy" id="157069"/>
    <lineage>
        <taxon>Eukaryota</taxon>
        <taxon>Metazoa</taxon>
        <taxon>Spiralia</taxon>
        <taxon>Lophotrochozoa</taxon>
        <taxon>Platyhelminthes</taxon>
        <taxon>Trematoda</taxon>
        <taxon>Digenea</taxon>
        <taxon>Strigeidida</taxon>
        <taxon>Schistosomatoidea</taxon>
        <taxon>Schistosomatidae</taxon>
        <taxon>Trichobilharzia</taxon>
    </lineage>
</organism>
<accession>A0AA85IVA3</accession>
<reference evidence="3" key="2">
    <citation type="submission" date="2023-11" db="UniProtKB">
        <authorList>
            <consortium name="WormBaseParasite"/>
        </authorList>
    </citation>
    <scope>IDENTIFICATION</scope>
</reference>
<evidence type="ECO:0000313" key="2">
    <source>
        <dbReference type="Proteomes" id="UP000050795"/>
    </source>
</evidence>